<dbReference type="Proteomes" id="UP000324222">
    <property type="component" value="Unassembled WGS sequence"/>
</dbReference>
<evidence type="ECO:0000313" key="1">
    <source>
        <dbReference type="EMBL" id="MPD00178.1"/>
    </source>
</evidence>
<accession>A0A5B7K4I9</accession>
<keyword evidence="2" id="KW-1185">Reference proteome</keyword>
<protein>
    <submittedName>
        <fullName evidence="1">Uncharacterized protein</fullName>
    </submittedName>
</protein>
<evidence type="ECO:0000313" key="2">
    <source>
        <dbReference type="Proteomes" id="UP000324222"/>
    </source>
</evidence>
<comment type="caution">
    <text evidence="1">The sequence shown here is derived from an EMBL/GenBank/DDBJ whole genome shotgun (WGS) entry which is preliminary data.</text>
</comment>
<gene>
    <name evidence="1" type="ORF">E2C01_095634</name>
</gene>
<sequence>MSPNRDNRLRKSERKRPTILPPFNRRAANISFISVTELLVHFNASLVSHGGTVGRPSRTTYWDDRSVERGRHRQAPDSFNSAKRRREVKVAGLRVLTFDYLIPPALPSSPMQSLTIQQHLTTSDN</sequence>
<dbReference type="EMBL" id="VSRR010121757">
    <property type="protein sequence ID" value="MPD00178.1"/>
    <property type="molecule type" value="Genomic_DNA"/>
</dbReference>
<dbReference type="AlphaFoldDB" id="A0A5B7K4I9"/>
<name>A0A5B7K4I9_PORTR</name>
<proteinExistence type="predicted"/>
<reference evidence="1 2" key="1">
    <citation type="submission" date="2019-05" db="EMBL/GenBank/DDBJ databases">
        <title>Another draft genome of Portunus trituberculatus and its Hox gene families provides insights of decapod evolution.</title>
        <authorList>
            <person name="Jeong J.-H."/>
            <person name="Song I."/>
            <person name="Kim S."/>
            <person name="Choi T."/>
            <person name="Kim D."/>
            <person name="Ryu S."/>
            <person name="Kim W."/>
        </authorList>
    </citation>
    <scope>NUCLEOTIDE SEQUENCE [LARGE SCALE GENOMIC DNA]</scope>
    <source>
        <tissue evidence="1">Muscle</tissue>
    </source>
</reference>
<organism evidence="1 2">
    <name type="scientific">Portunus trituberculatus</name>
    <name type="common">Swimming crab</name>
    <name type="synonym">Neptunus trituberculatus</name>
    <dbReference type="NCBI Taxonomy" id="210409"/>
    <lineage>
        <taxon>Eukaryota</taxon>
        <taxon>Metazoa</taxon>
        <taxon>Ecdysozoa</taxon>
        <taxon>Arthropoda</taxon>
        <taxon>Crustacea</taxon>
        <taxon>Multicrustacea</taxon>
        <taxon>Malacostraca</taxon>
        <taxon>Eumalacostraca</taxon>
        <taxon>Eucarida</taxon>
        <taxon>Decapoda</taxon>
        <taxon>Pleocyemata</taxon>
        <taxon>Brachyura</taxon>
        <taxon>Eubrachyura</taxon>
        <taxon>Portunoidea</taxon>
        <taxon>Portunidae</taxon>
        <taxon>Portuninae</taxon>
        <taxon>Portunus</taxon>
    </lineage>
</organism>